<protein>
    <recommendedName>
        <fullName evidence="3">ATP-grasp domain-containing protein</fullName>
    </recommendedName>
</protein>
<organism evidence="1 2">
    <name type="scientific">Phenylobacterium ferrooxidans</name>
    <dbReference type="NCBI Taxonomy" id="2982689"/>
    <lineage>
        <taxon>Bacteria</taxon>
        <taxon>Pseudomonadati</taxon>
        <taxon>Pseudomonadota</taxon>
        <taxon>Alphaproteobacteria</taxon>
        <taxon>Caulobacterales</taxon>
        <taxon>Caulobacteraceae</taxon>
        <taxon>Phenylobacterium</taxon>
    </lineage>
</organism>
<dbReference type="RefSeq" id="WP_377367692.1">
    <property type="nucleotide sequence ID" value="NZ_JAOTJD010000004.1"/>
</dbReference>
<evidence type="ECO:0000313" key="2">
    <source>
        <dbReference type="Proteomes" id="UP001598130"/>
    </source>
</evidence>
<keyword evidence="2" id="KW-1185">Reference proteome</keyword>
<gene>
    <name evidence="1" type="ORF">OCL97_03675</name>
</gene>
<dbReference type="EMBL" id="JAOTJD010000004">
    <property type="protein sequence ID" value="MFD3263063.1"/>
    <property type="molecule type" value="Genomic_DNA"/>
</dbReference>
<reference evidence="1 2" key="1">
    <citation type="submission" date="2022-09" db="EMBL/GenBank/DDBJ databases">
        <title>New species of Phenylobacterium.</title>
        <authorList>
            <person name="Mieszkin S."/>
        </authorList>
    </citation>
    <scope>NUCLEOTIDE SEQUENCE [LARGE SCALE GENOMIC DNA]</scope>
    <source>
        <strain evidence="1 2">HK31-G</strain>
    </source>
</reference>
<accession>A0ABW6CJ24</accession>
<comment type="caution">
    <text evidence="1">The sequence shown here is derived from an EMBL/GenBank/DDBJ whole genome shotgun (WGS) entry which is preliminary data.</text>
</comment>
<proteinExistence type="predicted"/>
<evidence type="ECO:0000313" key="1">
    <source>
        <dbReference type="EMBL" id="MFD3263063.1"/>
    </source>
</evidence>
<dbReference type="SUPFAM" id="SSF56059">
    <property type="entry name" value="Glutathione synthetase ATP-binding domain-like"/>
    <property type="match status" value="1"/>
</dbReference>
<evidence type="ECO:0008006" key="3">
    <source>
        <dbReference type="Google" id="ProtNLM"/>
    </source>
</evidence>
<dbReference type="Proteomes" id="UP001598130">
    <property type="component" value="Unassembled WGS sequence"/>
</dbReference>
<name>A0ABW6CJ24_9CAUL</name>
<sequence>MPGKVRIGLIVGNDTDRAIEFDQAVNVSLRGNNDADLVLKLAFDEDEFDWTRLHMTPSYFRKTKRWETSKVDVLWNMVSDADQHPGTLAVIEKFTDQCDLPLIDPAAAILQTRRHDVARRLAGIEHIHMPKTLLLRNPTLERVRRQAEAAGFRFPAIVRRTGTHNGQMLGVFQSPEEIEGVYGDRRNEYYLTEFVDFRSPDGGYRKTRFFFVGDEIVLRQHVVSETWNIHGRSGRGMADHPDRLAEAQTWVGGGFAGLPATARTALRAIGDQIGLDYFGLDASLDSEGRVLVFEANATMNFLPRAGHMRGRSAAALAPMVAAVRKLLLAKAAQRATKT</sequence>